<dbReference type="Proteomes" id="UP000053048">
    <property type="component" value="Unassembled WGS sequence"/>
</dbReference>
<comment type="caution">
    <text evidence="1">The sequence shown here is derived from an EMBL/GenBank/DDBJ whole genome shotgun (WGS) entry which is preliminary data.</text>
</comment>
<keyword evidence="2" id="KW-1185">Reference proteome</keyword>
<proteinExistence type="predicted"/>
<dbReference type="EMBL" id="LKEJ01000007">
    <property type="protein sequence ID" value="KTB72044.1"/>
    <property type="molecule type" value="Genomic_DNA"/>
</dbReference>
<name>A0A0W0IGI3_PSEVI</name>
<accession>A0A0W0IGI3</accession>
<dbReference type="AlphaFoldDB" id="A0A0W0IGI3"/>
<protein>
    <submittedName>
        <fullName evidence="1">Uncharacterized protein</fullName>
    </submittedName>
</protein>
<organism evidence="1 2">
    <name type="scientific">Pseudomonas viridiflava ICMP 13104</name>
    <dbReference type="NCBI Taxonomy" id="1198305"/>
    <lineage>
        <taxon>Bacteria</taxon>
        <taxon>Pseudomonadati</taxon>
        <taxon>Pseudomonadota</taxon>
        <taxon>Gammaproteobacteria</taxon>
        <taxon>Pseudomonadales</taxon>
        <taxon>Pseudomonadaceae</taxon>
        <taxon>Pseudomonas</taxon>
    </lineage>
</organism>
<gene>
    <name evidence="1" type="ORF">AO067_08155</name>
</gene>
<sequence length="306" mass="34241">MDHHPLRQRVVERFAKSWSLARPENATVVVDCLTDLYDRFRAEGLADAIFEEQLTCGNDYRYTQRVGELLLADMLWRDGFTLESRDVGPDFRATKEGKTAWVELHTPEPTLIPADYFPVRGGSEARREPHVYTVPHTAISLRWTAAIAEKKRKLLGYLADEVVKAHEPYIIAVNSRLLNPMAMTGLHGISGKPAAVEVLFGVGPVQYQIDRESGQIVDQYHQHRPSIVKPGTPNPVPADTFLDEKNSCVSAVLAIDLLEQVFVRSEHPSALVYNPLATNPIPTHWLSAQEHWACTIAPGSYTVTLI</sequence>
<reference evidence="1 2" key="1">
    <citation type="submission" date="2015-09" db="EMBL/GenBank/DDBJ databases">
        <title>Genome sequence of ICMP 13104.</title>
        <authorList>
            <person name="Visnovsky S."/>
            <person name="Lu A."/>
            <person name="Panda P."/>
            <person name="Pitman A."/>
        </authorList>
    </citation>
    <scope>NUCLEOTIDE SEQUENCE [LARGE SCALE GENOMIC DNA]</scope>
    <source>
        <strain evidence="1 2">ICMP 13104</strain>
    </source>
</reference>
<evidence type="ECO:0000313" key="2">
    <source>
        <dbReference type="Proteomes" id="UP000053048"/>
    </source>
</evidence>
<evidence type="ECO:0000313" key="1">
    <source>
        <dbReference type="EMBL" id="KTB72044.1"/>
    </source>
</evidence>